<keyword evidence="6 7" id="KW-0460">Magnesium</keyword>
<evidence type="ECO:0000256" key="4">
    <source>
        <dbReference type="ARBA" id="ARBA00022723"/>
    </source>
</evidence>
<dbReference type="AlphaFoldDB" id="A0A6P1NWI3"/>
<organism evidence="9 10">
    <name type="scientific">Nibribacter ruber</name>
    <dbReference type="NCBI Taxonomy" id="2698458"/>
    <lineage>
        <taxon>Bacteria</taxon>
        <taxon>Pseudomonadati</taxon>
        <taxon>Bacteroidota</taxon>
        <taxon>Cytophagia</taxon>
        <taxon>Cytophagales</taxon>
        <taxon>Hymenobacteraceae</taxon>
        <taxon>Nibribacter</taxon>
    </lineage>
</organism>
<comment type="catalytic activity">
    <reaction evidence="1 8">
        <text>a myo-inositol phosphate + H2O = myo-inositol + phosphate</text>
        <dbReference type="Rhea" id="RHEA:24056"/>
        <dbReference type="ChEBI" id="CHEBI:15377"/>
        <dbReference type="ChEBI" id="CHEBI:17268"/>
        <dbReference type="ChEBI" id="CHEBI:43474"/>
        <dbReference type="ChEBI" id="CHEBI:84139"/>
        <dbReference type="EC" id="3.1.3.25"/>
    </reaction>
</comment>
<evidence type="ECO:0000256" key="7">
    <source>
        <dbReference type="PIRSR" id="PIRSR600760-2"/>
    </source>
</evidence>
<dbReference type="RefSeq" id="WP_160692055.1">
    <property type="nucleotide sequence ID" value="NZ_CP047897.1"/>
</dbReference>
<dbReference type="PROSITE" id="PS00629">
    <property type="entry name" value="IMP_1"/>
    <property type="match status" value="1"/>
</dbReference>
<dbReference type="InterPro" id="IPR020583">
    <property type="entry name" value="Inositol_monoP_metal-BS"/>
</dbReference>
<reference evidence="9 10" key="1">
    <citation type="submission" date="2020-01" db="EMBL/GenBank/DDBJ databases">
        <authorList>
            <person name="Kim M."/>
        </authorList>
    </citation>
    <scope>NUCLEOTIDE SEQUENCE [LARGE SCALE GENOMIC DNA]</scope>
    <source>
        <strain evidence="9 10">BT10</strain>
    </source>
</reference>
<dbReference type="Gene3D" id="3.30.540.10">
    <property type="entry name" value="Fructose-1,6-Bisphosphatase, subunit A, domain 1"/>
    <property type="match status" value="1"/>
</dbReference>
<accession>A0A6P1NWI3</accession>
<dbReference type="InterPro" id="IPR033942">
    <property type="entry name" value="IMPase"/>
</dbReference>
<gene>
    <name evidence="9" type="ORF">GU926_11690</name>
</gene>
<dbReference type="EC" id="3.1.3.25" evidence="8"/>
<dbReference type="GO" id="GO:0046872">
    <property type="term" value="F:metal ion binding"/>
    <property type="evidence" value="ECO:0007669"/>
    <property type="project" value="UniProtKB-KW"/>
</dbReference>
<evidence type="ECO:0000313" key="9">
    <source>
        <dbReference type="EMBL" id="QHL88057.1"/>
    </source>
</evidence>
<name>A0A6P1NWI3_9BACT</name>
<dbReference type="GO" id="GO:0006020">
    <property type="term" value="P:inositol metabolic process"/>
    <property type="evidence" value="ECO:0007669"/>
    <property type="project" value="TreeGrafter"/>
</dbReference>
<dbReference type="GO" id="GO:0008934">
    <property type="term" value="F:inositol monophosphate 1-phosphatase activity"/>
    <property type="evidence" value="ECO:0007669"/>
    <property type="project" value="InterPro"/>
</dbReference>
<keyword evidence="4 7" id="KW-0479">Metal-binding</keyword>
<dbReference type="PANTHER" id="PTHR20854">
    <property type="entry name" value="INOSITOL MONOPHOSPHATASE"/>
    <property type="match status" value="1"/>
</dbReference>
<dbReference type="SUPFAM" id="SSF56655">
    <property type="entry name" value="Carbohydrate phosphatase"/>
    <property type="match status" value="1"/>
</dbReference>
<dbReference type="PRINTS" id="PR01959">
    <property type="entry name" value="SBIMPHPHTASE"/>
</dbReference>
<dbReference type="Pfam" id="PF00459">
    <property type="entry name" value="Inositol_P"/>
    <property type="match status" value="1"/>
</dbReference>
<dbReference type="PROSITE" id="PS00630">
    <property type="entry name" value="IMP_2"/>
    <property type="match status" value="1"/>
</dbReference>
<evidence type="ECO:0000313" key="10">
    <source>
        <dbReference type="Proteomes" id="UP000464214"/>
    </source>
</evidence>
<dbReference type="GO" id="GO:0007165">
    <property type="term" value="P:signal transduction"/>
    <property type="evidence" value="ECO:0007669"/>
    <property type="project" value="TreeGrafter"/>
</dbReference>
<dbReference type="KEGG" id="nib:GU926_11690"/>
<dbReference type="Proteomes" id="UP000464214">
    <property type="component" value="Chromosome"/>
</dbReference>
<comment type="cofactor">
    <cofactor evidence="2 7 8">
        <name>Mg(2+)</name>
        <dbReference type="ChEBI" id="CHEBI:18420"/>
    </cofactor>
</comment>
<dbReference type="PANTHER" id="PTHR20854:SF4">
    <property type="entry name" value="INOSITOL-1-MONOPHOSPHATASE-RELATED"/>
    <property type="match status" value="1"/>
</dbReference>
<proteinExistence type="inferred from homology"/>
<evidence type="ECO:0000256" key="8">
    <source>
        <dbReference type="RuleBase" id="RU364068"/>
    </source>
</evidence>
<feature type="binding site" evidence="7">
    <location>
        <position position="88"/>
    </location>
    <ligand>
        <name>Mg(2+)</name>
        <dbReference type="ChEBI" id="CHEBI:18420"/>
        <label>1</label>
        <note>catalytic</note>
    </ligand>
</feature>
<keyword evidence="5 8" id="KW-0378">Hydrolase</keyword>
<dbReference type="InterPro" id="IPR020550">
    <property type="entry name" value="Inositol_monophosphatase_CS"/>
</dbReference>
<dbReference type="PRINTS" id="PR00377">
    <property type="entry name" value="IMPHPHTASES"/>
</dbReference>
<sequence length="266" mass="29352">MADVSSLRDQVTALTAQVRTFIQAEAAQFDMSKMERKGFNDLVSYVDKQAEQQLVEGLQKLLPEAGFITEEGTSSVQKDEYNWIIDPLDGTTNFIHGLPVYSISVALLQREELVLGVVHELNQDECFHAVKGGGAFCNQERISVSQVGSLADALIATGFPYHDFNKMQNYLQVLGRFMQNSHGVRRLGSAAVDLAYVAAGRFEGFFEFNLNPWDVAGGALIVQEAGGIVTDFKGENGYLFGRQICASNGQAIQQEMLTLTEPIWKE</sequence>
<evidence type="ECO:0000256" key="1">
    <source>
        <dbReference type="ARBA" id="ARBA00001033"/>
    </source>
</evidence>
<dbReference type="FunFam" id="3.30.540.10:FF:000003">
    <property type="entry name" value="Inositol-1-monophosphatase"/>
    <property type="match status" value="1"/>
</dbReference>
<comment type="similarity">
    <text evidence="3 8">Belongs to the inositol monophosphatase superfamily.</text>
</comment>
<feature type="binding site" evidence="7">
    <location>
        <position position="86"/>
    </location>
    <ligand>
        <name>Mg(2+)</name>
        <dbReference type="ChEBI" id="CHEBI:18420"/>
        <label>1</label>
        <note>catalytic</note>
    </ligand>
</feature>
<dbReference type="GO" id="GO:0046854">
    <property type="term" value="P:phosphatidylinositol phosphate biosynthetic process"/>
    <property type="evidence" value="ECO:0007669"/>
    <property type="project" value="InterPro"/>
</dbReference>
<dbReference type="InterPro" id="IPR022337">
    <property type="entry name" value="Inositol_monophosphatase_SuhB"/>
</dbReference>
<feature type="binding site" evidence="7">
    <location>
        <position position="89"/>
    </location>
    <ligand>
        <name>Mg(2+)</name>
        <dbReference type="ChEBI" id="CHEBI:18420"/>
        <label>1</label>
        <note>catalytic</note>
    </ligand>
</feature>
<keyword evidence="10" id="KW-1185">Reference proteome</keyword>
<dbReference type="CDD" id="cd01639">
    <property type="entry name" value="IMPase"/>
    <property type="match status" value="1"/>
</dbReference>
<dbReference type="InterPro" id="IPR000760">
    <property type="entry name" value="Inositol_monophosphatase-like"/>
</dbReference>
<protein>
    <recommendedName>
        <fullName evidence="8">Inositol-1-monophosphatase</fullName>
        <ecNumber evidence="8">3.1.3.25</ecNumber>
    </recommendedName>
</protein>
<feature type="binding site" evidence="7">
    <location>
        <position position="70"/>
    </location>
    <ligand>
        <name>Mg(2+)</name>
        <dbReference type="ChEBI" id="CHEBI:18420"/>
        <label>1</label>
        <note>catalytic</note>
    </ligand>
</feature>
<feature type="binding site" evidence="7">
    <location>
        <position position="214"/>
    </location>
    <ligand>
        <name>Mg(2+)</name>
        <dbReference type="ChEBI" id="CHEBI:18420"/>
        <label>1</label>
        <note>catalytic</note>
    </ligand>
</feature>
<dbReference type="Gene3D" id="3.40.190.80">
    <property type="match status" value="1"/>
</dbReference>
<dbReference type="EMBL" id="CP047897">
    <property type="protein sequence ID" value="QHL88057.1"/>
    <property type="molecule type" value="Genomic_DNA"/>
</dbReference>
<dbReference type="FunFam" id="3.40.190.80:FF:000002">
    <property type="entry name" value="Inositol-1-monophosphatase"/>
    <property type="match status" value="1"/>
</dbReference>
<evidence type="ECO:0000256" key="6">
    <source>
        <dbReference type="ARBA" id="ARBA00022842"/>
    </source>
</evidence>
<evidence type="ECO:0000256" key="2">
    <source>
        <dbReference type="ARBA" id="ARBA00001946"/>
    </source>
</evidence>
<evidence type="ECO:0000256" key="3">
    <source>
        <dbReference type="ARBA" id="ARBA00009759"/>
    </source>
</evidence>
<evidence type="ECO:0000256" key="5">
    <source>
        <dbReference type="ARBA" id="ARBA00022801"/>
    </source>
</evidence>